<dbReference type="PANTHER" id="PTHR36890:SF1">
    <property type="entry name" value="PROTEIN CYCLOPS"/>
    <property type="match status" value="1"/>
</dbReference>
<dbReference type="EMBL" id="JBCNJP010000003">
    <property type="protein sequence ID" value="KAK9079915.1"/>
    <property type="molecule type" value="Genomic_DNA"/>
</dbReference>
<proteinExistence type="predicted"/>
<evidence type="ECO:0000313" key="3">
    <source>
        <dbReference type="Proteomes" id="UP001408789"/>
    </source>
</evidence>
<feature type="compositionally biased region" description="Polar residues" evidence="1">
    <location>
        <begin position="477"/>
        <end position="488"/>
    </location>
</feature>
<dbReference type="InterPro" id="IPR040036">
    <property type="entry name" value="CYCLOPS"/>
</dbReference>
<keyword evidence="3" id="KW-1185">Reference proteome</keyword>
<dbReference type="GO" id="GO:0036377">
    <property type="term" value="P:arbuscular mycorrhizal association"/>
    <property type="evidence" value="ECO:0007669"/>
    <property type="project" value="InterPro"/>
</dbReference>
<name>A0AAP0DRM0_9ASTR</name>
<evidence type="ECO:0000313" key="2">
    <source>
        <dbReference type="EMBL" id="KAK9079915.1"/>
    </source>
</evidence>
<comment type="caution">
    <text evidence="2">The sequence shown here is derived from an EMBL/GenBank/DDBJ whole genome shotgun (WGS) entry which is preliminary data.</text>
</comment>
<reference evidence="2 3" key="1">
    <citation type="submission" date="2024-04" db="EMBL/GenBank/DDBJ databases">
        <title>The reference genome of an endangered Asteraceae, Deinandra increscens subsp. villosa, native to the Central Coast of California.</title>
        <authorList>
            <person name="Guilliams M."/>
            <person name="Hasenstab-Lehman K."/>
            <person name="Meyer R."/>
            <person name="Mcevoy S."/>
        </authorList>
    </citation>
    <scope>NUCLEOTIDE SEQUENCE [LARGE SCALE GENOMIC DNA]</scope>
    <source>
        <tissue evidence="2">Leaf</tissue>
    </source>
</reference>
<dbReference type="GO" id="GO:0005634">
    <property type="term" value="C:nucleus"/>
    <property type="evidence" value="ECO:0007669"/>
    <property type="project" value="InterPro"/>
</dbReference>
<feature type="region of interest" description="Disordered" evidence="1">
    <location>
        <begin position="452"/>
        <end position="488"/>
    </location>
</feature>
<dbReference type="Proteomes" id="UP001408789">
    <property type="component" value="Unassembled WGS sequence"/>
</dbReference>
<evidence type="ECO:0000256" key="1">
    <source>
        <dbReference type="SAM" id="MobiDB-lite"/>
    </source>
</evidence>
<sequence>MINSGTHRDFIDNSYVNHGEQEQKLSKSTGEIGKGYMEMEGRGYSDLYRNTSEDMFIRTLMESPVGMPSPTMEMLGFKNLSNNFRADSEELFKNWLTTAENQGPTSTSIVHTRSRQLSRMMHADQTTLSSHQNGVSIEMKKSNENLLPQNSLDVGESSNDINDNSIRNTAEKGLQASNLYLAKAWFHSSQPMTRSRSSELRRRYVAMQNSQTAIGMEAMHNASGSRVNQLKQEFGNHNGFNEASLYDIPNQMDGFIPQSNSSSSIDKVSSVVSMLKGTLERKKLSNHFEKEAVEDGSLGYYSDQQVFDYSNLNHINEIHNYEETVQDPRLFQTVQGSLEVDLENFVAPTNQIQMSFASREPSQSESSAAAPVISSGFDVCDGPTNSGQTPIKGTSTRHKLHPPVMLVTQVYSMLEVEKGQGLDTREQMHDNLQEDHKQRKNLIRFGSVTSAVSVDSRDPTKKRRVERSRKMAEAKGRTQTPATSSDMQSILKRCENLEKEVRSLKLNLAFMNRKDSEQTKQIEELQKQNEEMRDEKERLLEEIERILSEPDKM</sequence>
<gene>
    <name evidence="2" type="ORF">SSX86_001589</name>
</gene>
<organism evidence="2 3">
    <name type="scientific">Deinandra increscens subsp. villosa</name>
    <dbReference type="NCBI Taxonomy" id="3103831"/>
    <lineage>
        <taxon>Eukaryota</taxon>
        <taxon>Viridiplantae</taxon>
        <taxon>Streptophyta</taxon>
        <taxon>Embryophyta</taxon>
        <taxon>Tracheophyta</taxon>
        <taxon>Spermatophyta</taxon>
        <taxon>Magnoliopsida</taxon>
        <taxon>eudicotyledons</taxon>
        <taxon>Gunneridae</taxon>
        <taxon>Pentapetalae</taxon>
        <taxon>asterids</taxon>
        <taxon>campanulids</taxon>
        <taxon>Asterales</taxon>
        <taxon>Asteraceae</taxon>
        <taxon>Asteroideae</taxon>
        <taxon>Heliantheae alliance</taxon>
        <taxon>Madieae</taxon>
        <taxon>Madiinae</taxon>
        <taxon>Deinandra</taxon>
    </lineage>
</organism>
<accession>A0AAP0DRM0</accession>
<dbReference type="AlphaFoldDB" id="A0AAP0DRM0"/>
<protein>
    <recommendedName>
        <fullName evidence="4">Protein CYCLOPS</fullName>
    </recommendedName>
</protein>
<evidence type="ECO:0008006" key="4">
    <source>
        <dbReference type="Google" id="ProtNLM"/>
    </source>
</evidence>
<dbReference type="PANTHER" id="PTHR36890">
    <property type="entry name" value="PROTEIN CYCLOPS"/>
    <property type="match status" value="1"/>
</dbReference>
<dbReference type="GO" id="GO:0043565">
    <property type="term" value="F:sequence-specific DNA binding"/>
    <property type="evidence" value="ECO:0007669"/>
    <property type="project" value="InterPro"/>
</dbReference>